<dbReference type="InParanoid" id="A0A2P5AE85"/>
<dbReference type="Pfam" id="PF07714">
    <property type="entry name" value="PK_Tyr_Ser-Thr"/>
    <property type="match status" value="1"/>
</dbReference>
<organism evidence="4 5">
    <name type="scientific">Trema orientale</name>
    <name type="common">Charcoal tree</name>
    <name type="synonym">Celtis orientalis</name>
    <dbReference type="NCBI Taxonomy" id="63057"/>
    <lineage>
        <taxon>Eukaryota</taxon>
        <taxon>Viridiplantae</taxon>
        <taxon>Streptophyta</taxon>
        <taxon>Embryophyta</taxon>
        <taxon>Tracheophyta</taxon>
        <taxon>Spermatophyta</taxon>
        <taxon>Magnoliopsida</taxon>
        <taxon>eudicotyledons</taxon>
        <taxon>Gunneridae</taxon>
        <taxon>Pentapetalae</taxon>
        <taxon>rosids</taxon>
        <taxon>fabids</taxon>
        <taxon>Rosales</taxon>
        <taxon>Cannabaceae</taxon>
        <taxon>Trema</taxon>
    </lineage>
</organism>
<dbReference type="GO" id="GO:0004674">
    <property type="term" value="F:protein serine/threonine kinase activity"/>
    <property type="evidence" value="ECO:0007669"/>
    <property type="project" value="TreeGrafter"/>
</dbReference>
<accession>A0A2P5AE85</accession>
<dbReference type="GO" id="GO:0005524">
    <property type="term" value="F:ATP binding"/>
    <property type="evidence" value="ECO:0007669"/>
    <property type="project" value="UniProtKB-KW"/>
</dbReference>
<keyword evidence="4" id="KW-0808">Transferase</keyword>
<name>A0A2P5AE85_TREOI</name>
<dbReference type="InterPro" id="IPR011009">
    <property type="entry name" value="Kinase-like_dom_sf"/>
</dbReference>
<feature type="domain" description="Protein kinase" evidence="3">
    <location>
        <begin position="72"/>
        <end position="358"/>
    </location>
</feature>
<dbReference type="Gene3D" id="3.30.200.20">
    <property type="entry name" value="Phosphorylase Kinase, domain 1"/>
    <property type="match status" value="1"/>
</dbReference>
<dbReference type="InterPro" id="IPR045274">
    <property type="entry name" value="WAK-like"/>
</dbReference>
<evidence type="ECO:0000313" key="5">
    <source>
        <dbReference type="Proteomes" id="UP000237000"/>
    </source>
</evidence>
<dbReference type="InterPro" id="IPR001245">
    <property type="entry name" value="Ser-Thr/Tyr_kinase_cat_dom"/>
</dbReference>
<dbReference type="GO" id="GO:0007166">
    <property type="term" value="P:cell surface receptor signaling pathway"/>
    <property type="evidence" value="ECO:0007669"/>
    <property type="project" value="InterPro"/>
</dbReference>
<dbReference type="FunCoup" id="A0A2P5AE85">
    <property type="interactions" value="455"/>
</dbReference>
<dbReference type="AlphaFoldDB" id="A0A2P5AE85"/>
<keyword evidence="4" id="KW-0418">Kinase</keyword>
<dbReference type="EMBL" id="JXTC01000912">
    <property type="protein sequence ID" value="PON34855.1"/>
    <property type="molecule type" value="Genomic_DNA"/>
</dbReference>
<evidence type="ECO:0000259" key="3">
    <source>
        <dbReference type="PROSITE" id="PS50011"/>
    </source>
</evidence>
<dbReference type="OrthoDB" id="75710at2759"/>
<reference evidence="5" key="1">
    <citation type="submission" date="2016-06" db="EMBL/GenBank/DDBJ databases">
        <title>Parallel loss of symbiosis genes in relatives of nitrogen-fixing non-legume Parasponia.</title>
        <authorList>
            <person name="Van Velzen R."/>
            <person name="Holmer R."/>
            <person name="Bu F."/>
            <person name="Rutten L."/>
            <person name="Van Zeijl A."/>
            <person name="Liu W."/>
            <person name="Santuari L."/>
            <person name="Cao Q."/>
            <person name="Sharma T."/>
            <person name="Shen D."/>
            <person name="Roswanjaya Y."/>
            <person name="Wardhani T."/>
            <person name="Kalhor M.S."/>
            <person name="Jansen J."/>
            <person name="Van den Hoogen J."/>
            <person name="Gungor B."/>
            <person name="Hartog M."/>
            <person name="Hontelez J."/>
            <person name="Verver J."/>
            <person name="Yang W.-C."/>
            <person name="Schijlen E."/>
            <person name="Repin R."/>
            <person name="Schilthuizen M."/>
            <person name="Schranz E."/>
            <person name="Heidstra R."/>
            <person name="Miyata K."/>
            <person name="Fedorova E."/>
            <person name="Kohlen W."/>
            <person name="Bisseling T."/>
            <person name="Smit S."/>
            <person name="Geurts R."/>
        </authorList>
    </citation>
    <scope>NUCLEOTIDE SEQUENCE [LARGE SCALE GENOMIC DNA]</scope>
    <source>
        <strain evidence="5">cv. RG33-2</strain>
    </source>
</reference>
<dbReference type="SUPFAM" id="SSF56112">
    <property type="entry name" value="Protein kinase-like (PK-like)"/>
    <property type="match status" value="1"/>
</dbReference>
<protein>
    <submittedName>
        <fullName evidence="4">Tyrosine-protein kinase</fullName>
    </submittedName>
</protein>
<dbReference type="InterPro" id="IPR000719">
    <property type="entry name" value="Prot_kinase_dom"/>
</dbReference>
<keyword evidence="2" id="KW-0067">ATP-binding</keyword>
<keyword evidence="5" id="KW-1185">Reference proteome</keyword>
<evidence type="ECO:0000313" key="4">
    <source>
        <dbReference type="EMBL" id="PON34855.1"/>
    </source>
</evidence>
<keyword evidence="1" id="KW-0547">Nucleotide-binding</keyword>
<evidence type="ECO:0000256" key="1">
    <source>
        <dbReference type="ARBA" id="ARBA00022741"/>
    </source>
</evidence>
<comment type="caution">
    <text evidence="4">The sequence shown here is derived from an EMBL/GenBank/DDBJ whole genome shotgun (WGS) entry which is preliminary data.</text>
</comment>
<proteinExistence type="predicted"/>
<dbReference type="PROSITE" id="PS50011">
    <property type="entry name" value="PROTEIN_KINASE_DOM"/>
    <property type="match status" value="1"/>
</dbReference>
<gene>
    <name evidence="4" type="ORF">TorRG33x02_352570</name>
</gene>
<dbReference type="Gene3D" id="1.10.510.10">
    <property type="entry name" value="Transferase(Phosphotransferase) domain 1"/>
    <property type="match status" value="1"/>
</dbReference>
<dbReference type="GO" id="GO:0005886">
    <property type="term" value="C:plasma membrane"/>
    <property type="evidence" value="ECO:0007669"/>
    <property type="project" value="TreeGrafter"/>
</dbReference>
<dbReference type="PANTHER" id="PTHR27005">
    <property type="entry name" value="WALL-ASSOCIATED RECEPTOR KINASE-LIKE 21"/>
    <property type="match status" value="1"/>
</dbReference>
<dbReference type="PANTHER" id="PTHR27005:SF308">
    <property type="entry name" value="NON-FUNCTIONAL PSEUDOKINASE ZRK2-RELATED"/>
    <property type="match status" value="1"/>
</dbReference>
<evidence type="ECO:0000256" key="2">
    <source>
        <dbReference type="ARBA" id="ARBA00022840"/>
    </source>
</evidence>
<dbReference type="Proteomes" id="UP000237000">
    <property type="component" value="Unassembled WGS sequence"/>
</dbReference>
<sequence length="358" mass="40851">MEDSRGWVRQNVKRLARRFLNHSGQLEEERERLFLKHGSELLAELVTCCKDKCRCNPIKSFTAEQVLRATNYFQHSFFDDGDSNWYKGTLDDRPVLVKKYSDQGPSSVAYRDIAISSQMSSHKNSLKLLGCCLEFPGPAIVYEDAENTHLRSKNVDGLSLSWNMRLKIAKEIANAITYLHTAFARPIIHRNIRASSIFVDKDNVAKLCNFGDSISIPEGETHVSVLVQGVLGYLDPVYFRTSNVTEQTDVYSFGVLLLILLTGRRVIDYDRHENICQFVVNLVENERFKEIVDHKILEEGGGTNEEQELQLQAFLKLALCCINQEIEERPQMIDVAKELVKIQKVHRLTHGAELAHPN</sequence>
<dbReference type="STRING" id="63057.A0A2P5AE85"/>